<feature type="compositionally biased region" description="Low complexity" evidence="1">
    <location>
        <begin position="151"/>
        <end position="171"/>
    </location>
</feature>
<reference evidence="2" key="1">
    <citation type="journal article" date="2020" name="bioRxiv">
        <title>Comparative genomics of Chlamydomonas.</title>
        <authorList>
            <person name="Craig R.J."/>
            <person name="Hasan A.R."/>
            <person name="Ness R.W."/>
            <person name="Keightley P.D."/>
        </authorList>
    </citation>
    <scope>NUCLEOTIDE SEQUENCE</scope>
    <source>
        <strain evidence="2">SAG 7.73</strain>
    </source>
</reference>
<keyword evidence="3" id="KW-1185">Reference proteome</keyword>
<dbReference type="EMBL" id="JAEHOC010000034">
    <property type="protein sequence ID" value="KAG2428439.1"/>
    <property type="molecule type" value="Genomic_DNA"/>
</dbReference>
<dbReference type="SUPFAM" id="SSF56784">
    <property type="entry name" value="HAD-like"/>
    <property type="match status" value="2"/>
</dbReference>
<feature type="compositionally biased region" description="Basic residues" evidence="1">
    <location>
        <begin position="134"/>
        <end position="150"/>
    </location>
</feature>
<feature type="compositionally biased region" description="Pro residues" evidence="1">
    <location>
        <begin position="172"/>
        <end position="191"/>
    </location>
</feature>
<dbReference type="InterPro" id="IPR036412">
    <property type="entry name" value="HAD-like_sf"/>
</dbReference>
<evidence type="ECO:0008006" key="4">
    <source>
        <dbReference type="Google" id="ProtNLM"/>
    </source>
</evidence>
<dbReference type="PANTHER" id="PTHR46649">
    <property type="match status" value="1"/>
</dbReference>
<comment type="caution">
    <text evidence="2">The sequence shown here is derived from an EMBL/GenBank/DDBJ whole genome shotgun (WGS) entry which is preliminary data.</text>
</comment>
<evidence type="ECO:0000313" key="3">
    <source>
        <dbReference type="Proteomes" id="UP000650467"/>
    </source>
</evidence>
<dbReference type="Gene3D" id="3.40.50.1000">
    <property type="entry name" value="HAD superfamily/HAD-like"/>
    <property type="match status" value="2"/>
</dbReference>
<dbReference type="AlphaFoldDB" id="A0A835SK06"/>
<dbReference type="InterPro" id="IPR023214">
    <property type="entry name" value="HAD_sf"/>
</dbReference>
<dbReference type="Proteomes" id="UP000650467">
    <property type="component" value="Unassembled WGS sequence"/>
</dbReference>
<organism evidence="2 3">
    <name type="scientific">Chlamydomonas incerta</name>
    <dbReference type="NCBI Taxonomy" id="51695"/>
    <lineage>
        <taxon>Eukaryota</taxon>
        <taxon>Viridiplantae</taxon>
        <taxon>Chlorophyta</taxon>
        <taxon>core chlorophytes</taxon>
        <taxon>Chlorophyceae</taxon>
        <taxon>CS clade</taxon>
        <taxon>Chlamydomonadales</taxon>
        <taxon>Chlamydomonadaceae</taxon>
        <taxon>Chlamydomonas</taxon>
    </lineage>
</organism>
<dbReference type="OrthoDB" id="1694274at2759"/>
<dbReference type="PANTHER" id="PTHR46649:SF4">
    <property type="entry name" value="HALOACID DEHALOGENASE-LIKE HYDROLASE (HAD) SUPERFAMILY PROTEIN"/>
    <property type="match status" value="1"/>
</dbReference>
<protein>
    <recommendedName>
        <fullName evidence="4">Haloacid dehalogenase-like hydrolase</fullName>
    </recommendedName>
</protein>
<name>A0A835SK06_CHLIN</name>
<feature type="region of interest" description="Disordered" evidence="1">
    <location>
        <begin position="281"/>
        <end position="306"/>
    </location>
</feature>
<evidence type="ECO:0000256" key="1">
    <source>
        <dbReference type="SAM" id="MobiDB-lite"/>
    </source>
</evidence>
<sequence>MPWKASPLRYVGDARDFWHCIVANSTGCDRPEVSEAIYEYYSRPEAWHIAPGAVAALQRLRDAGVLTAVVSNFDTRLRPLLRDMAVQGLFDEVIVSAEVHAEKPNPVIFDAAIRALSAAAVTKGTVAAASLHQRHPTTAHHHYHHSHHHQPYGYKQQHQHQHGYSSFQPYPYHGPPHQPDPHLPQPQPQPQPYHVLGMSPAARAAASSAGRAGAAWYDYAHGAAGHGATRVDFSPLQPEQVVHVGDDRRNDCWGARDAGITAWLWGYDVRSWEQVAQRVLRGAEADDEDEDGSDSTRSMTRAAGTA</sequence>
<gene>
    <name evidence="2" type="ORF">HXX76_011559</name>
</gene>
<proteinExistence type="predicted"/>
<accession>A0A835SK06</accession>
<dbReference type="Pfam" id="PF00702">
    <property type="entry name" value="Hydrolase"/>
    <property type="match status" value="1"/>
</dbReference>
<evidence type="ECO:0000313" key="2">
    <source>
        <dbReference type="EMBL" id="KAG2428439.1"/>
    </source>
</evidence>
<feature type="region of interest" description="Disordered" evidence="1">
    <location>
        <begin position="134"/>
        <end position="195"/>
    </location>
</feature>